<dbReference type="EMBL" id="CM023478">
    <property type="protein sequence ID" value="KAH7933270.1"/>
    <property type="molecule type" value="Genomic_DNA"/>
</dbReference>
<evidence type="ECO:0000313" key="1">
    <source>
        <dbReference type="EMBL" id="KAH7933270.1"/>
    </source>
</evidence>
<accession>A0ACB8C358</accession>
<proteinExistence type="predicted"/>
<name>A0ACB8C358_DERSI</name>
<gene>
    <name evidence="1" type="ORF">HPB49_011060</name>
</gene>
<evidence type="ECO:0000313" key="2">
    <source>
        <dbReference type="Proteomes" id="UP000821865"/>
    </source>
</evidence>
<organism evidence="1 2">
    <name type="scientific">Dermacentor silvarum</name>
    <name type="common">Tick</name>
    <dbReference type="NCBI Taxonomy" id="543639"/>
    <lineage>
        <taxon>Eukaryota</taxon>
        <taxon>Metazoa</taxon>
        <taxon>Ecdysozoa</taxon>
        <taxon>Arthropoda</taxon>
        <taxon>Chelicerata</taxon>
        <taxon>Arachnida</taxon>
        <taxon>Acari</taxon>
        <taxon>Parasitiformes</taxon>
        <taxon>Ixodida</taxon>
        <taxon>Ixodoidea</taxon>
        <taxon>Ixodidae</taxon>
        <taxon>Rhipicephalinae</taxon>
        <taxon>Dermacentor</taxon>
    </lineage>
</organism>
<comment type="caution">
    <text evidence="1">The sequence shown here is derived from an EMBL/GenBank/DDBJ whole genome shotgun (WGS) entry which is preliminary data.</text>
</comment>
<dbReference type="Proteomes" id="UP000821865">
    <property type="component" value="Chromosome 9"/>
</dbReference>
<keyword evidence="2" id="KW-1185">Reference proteome</keyword>
<sequence length="499" mass="54509">MQSLRELTGLDPHDLTSEEDLVLVRPHEPRPSLEPLPDGVREHRDGAYLRLSRDALVAGHRAGCLGKISAQVAVFAGCPRFCCSRRFREAVAQLCSRAATVVLVHNFNNLWDLLALFPALDTLYLLHDLAVHQQYLTPSAKDDGLPHALANGESGDCASLSPVRTSLRLLYGDCNALRLNHLFLGTGAAFSLAEQCAKLTELEANIVEQATGASPKLPEFDAEAGALRQWSSLVLGCALPTKEVYVSADIVLEVAKRCPVLRHLQIIAATEVAVYSAGAFQELRSLSALFCSADGSSPKRCRYRAVSAVLSKFSLEALCLRAFSGVSLTGLATSCARLRRLQLVDCELCDLDLLDDAFPQLEELEVSYVPPKGLVRLIAACPNLRSLSILDRGASFCFLREASCPKAGRLTKLEQLALNADRSLRDMGLEERDLRMTVDALPALTRVAVDSYEARLFLRVYAPNLELGWSSCAICAAKFPLWNKELEDPWAHAQKSPDG</sequence>
<protein>
    <submittedName>
        <fullName evidence="1">Uncharacterized protein</fullName>
    </submittedName>
</protein>
<reference evidence="1" key="1">
    <citation type="submission" date="2020-05" db="EMBL/GenBank/DDBJ databases">
        <title>Large-scale comparative analyses of tick genomes elucidate their genetic diversity and vector capacities.</title>
        <authorList>
            <person name="Jia N."/>
            <person name="Wang J."/>
            <person name="Shi W."/>
            <person name="Du L."/>
            <person name="Sun Y."/>
            <person name="Zhan W."/>
            <person name="Jiang J."/>
            <person name="Wang Q."/>
            <person name="Zhang B."/>
            <person name="Ji P."/>
            <person name="Sakyi L.B."/>
            <person name="Cui X."/>
            <person name="Yuan T."/>
            <person name="Jiang B."/>
            <person name="Yang W."/>
            <person name="Lam T.T.-Y."/>
            <person name="Chang Q."/>
            <person name="Ding S."/>
            <person name="Wang X."/>
            <person name="Zhu J."/>
            <person name="Ruan X."/>
            <person name="Zhao L."/>
            <person name="Wei J."/>
            <person name="Que T."/>
            <person name="Du C."/>
            <person name="Cheng J."/>
            <person name="Dai P."/>
            <person name="Han X."/>
            <person name="Huang E."/>
            <person name="Gao Y."/>
            <person name="Liu J."/>
            <person name="Shao H."/>
            <person name="Ye R."/>
            <person name="Li L."/>
            <person name="Wei W."/>
            <person name="Wang X."/>
            <person name="Wang C."/>
            <person name="Yang T."/>
            <person name="Huo Q."/>
            <person name="Li W."/>
            <person name="Guo W."/>
            <person name="Chen H."/>
            <person name="Zhou L."/>
            <person name="Ni X."/>
            <person name="Tian J."/>
            <person name="Zhou Y."/>
            <person name="Sheng Y."/>
            <person name="Liu T."/>
            <person name="Pan Y."/>
            <person name="Xia L."/>
            <person name="Li J."/>
            <person name="Zhao F."/>
            <person name="Cao W."/>
        </authorList>
    </citation>
    <scope>NUCLEOTIDE SEQUENCE</scope>
    <source>
        <strain evidence="1">Dsil-2018</strain>
    </source>
</reference>